<organism evidence="1">
    <name type="scientific">Fervidobacterium pennivorans</name>
    <dbReference type="NCBI Taxonomy" id="93466"/>
    <lineage>
        <taxon>Bacteria</taxon>
        <taxon>Thermotogati</taxon>
        <taxon>Thermotogota</taxon>
        <taxon>Thermotogae</taxon>
        <taxon>Thermotogales</taxon>
        <taxon>Fervidobacteriaceae</taxon>
        <taxon>Fervidobacterium</taxon>
    </lineage>
</organism>
<name>A0A7C4RZA3_FERPE</name>
<gene>
    <name evidence="1" type="ORF">ENT72_07900</name>
</gene>
<reference evidence="1" key="1">
    <citation type="journal article" date="2020" name="mSystems">
        <title>Genome- and Community-Level Interaction Insights into Carbon Utilization and Element Cycling Functions of Hydrothermarchaeota in Hydrothermal Sediment.</title>
        <authorList>
            <person name="Zhou Z."/>
            <person name="Liu Y."/>
            <person name="Xu W."/>
            <person name="Pan J."/>
            <person name="Luo Z.H."/>
            <person name="Li M."/>
        </authorList>
    </citation>
    <scope>NUCLEOTIDE SEQUENCE [LARGE SCALE GENOMIC DNA]</scope>
    <source>
        <strain evidence="1">SpSt-604</strain>
    </source>
</reference>
<sequence length="64" mass="7620">MEERINQVKRVPVVLHIREDMWEGIKDVANKLGLKPQALLYKMFLVGYHHIRLTHIVKIKKDVM</sequence>
<evidence type="ECO:0000313" key="1">
    <source>
        <dbReference type="EMBL" id="HGU42814.1"/>
    </source>
</evidence>
<accession>A0A7C4RZA3</accession>
<protein>
    <submittedName>
        <fullName evidence="1">Uncharacterized protein</fullName>
    </submittedName>
</protein>
<dbReference type="EMBL" id="DSZT01000257">
    <property type="protein sequence ID" value="HGU42814.1"/>
    <property type="molecule type" value="Genomic_DNA"/>
</dbReference>
<dbReference type="AlphaFoldDB" id="A0A7C4RZA3"/>
<proteinExistence type="predicted"/>
<comment type="caution">
    <text evidence="1">The sequence shown here is derived from an EMBL/GenBank/DDBJ whole genome shotgun (WGS) entry which is preliminary data.</text>
</comment>